<gene>
    <name evidence="2" type="ORF">PSTT_01934</name>
</gene>
<proteinExistence type="predicted"/>
<evidence type="ECO:0000313" key="2">
    <source>
        <dbReference type="EMBL" id="POW15611.1"/>
    </source>
</evidence>
<name>A0A2S4W1I5_9BASI</name>
<feature type="compositionally biased region" description="Polar residues" evidence="1">
    <location>
        <begin position="15"/>
        <end position="29"/>
    </location>
</feature>
<organism evidence="2 3">
    <name type="scientific">Puccinia striiformis</name>
    <dbReference type="NCBI Taxonomy" id="27350"/>
    <lineage>
        <taxon>Eukaryota</taxon>
        <taxon>Fungi</taxon>
        <taxon>Dikarya</taxon>
        <taxon>Basidiomycota</taxon>
        <taxon>Pucciniomycotina</taxon>
        <taxon>Pucciniomycetes</taxon>
        <taxon>Pucciniales</taxon>
        <taxon>Pucciniaceae</taxon>
        <taxon>Puccinia</taxon>
    </lineage>
</organism>
<keyword evidence="3" id="KW-1185">Reference proteome</keyword>
<comment type="caution">
    <text evidence="2">The sequence shown here is derived from an EMBL/GenBank/DDBJ whole genome shotgun (WGS) entry which is preliminary data.</text>
</comment>
<dbReference type="PANTHER" id="PTHR38703">
    <property type="entry name" value="CHROMOSOME 8, WHOLE GENOME SHOTGUN SEQUENCE"/>
    <property type="match status" value="1"/>
</dbReference>
<dbReference type="PANTHER" id="PTHR38703:SF1">
    <property type="entry name" value="ALLERGEN"/>
    <property type="match status" value="1"/>
</dbReference>
<feature type="region of interest" description="Disordered" evidence="1">
    <location>
        <begin position="1"/>
        <end position="41"/>
    </location>
</feature>
<protein>
    <recommendedName>
        <fullName evidence="4">Allergen</fullName>
    </recommendedName>
</protein>
<dbReference type="Proteomes" id="UP000239156">
    <property type="component" value="Unassembled WGS sequence"/>
</dbReference>
<evidence type="ECO:0000256" key="1">
    <source>
        <dbReference type="SAM" id="MobiDB-lite"/>
    </source>
</evidence>
<accession>A0A2S4W1I5</accession>
<sequence>MDVLNSISKDEKNISRTGTKGTVDNQTPRRSSKASSKETVESVITPVVVATEPVHENANSRKLSIKTDIPVAVVDPVTHNLIKHEEVEEITTAKEHDRHIHYVQHHVQPVKDKEILEEVHRTQVAPVTAVHENVEATAADAAAYESLGSQFKNEVVHAPVEKKIINHGEKVHVREHVHLHHVVQPVIEKETHERHRIHTTIPIHHVTHEAPIIQQSINHEPLQMDEFLKRGGSVSSGLTHSEIGQTILTERRASVVATVPVVPTESGAPKSATAELETELSQKLKI</sequence>
<dbReference type="VEuPathDB" id="FungiDB:PSTT_01934"/>
<evidence type="ECO:0008006" key="4">
    <source>
        <dbReference type="Google" id="ProtNLM"/>
    </source>
</evidence>
<evidence type="ECO:0000313" key="3">
    <source>
        <dbReference type="Proteomes" id="UP000239156"/>
    </source>
</evidence>
<reference evidence="2" key="1">
    <citation type="submission" date="2017-12" db="EMBL/GenBank/DDBJ databases">
        <title>Gene loss provides genomic basis for host adaptation in cereal stripe rust fungi.</title>
        <authorList>
            <person name="Xia C."/>
        </authorList>
    </citation>
    <scope>NUCLEOTIDE SEQUENCE [LARGE SCALE GENOMIC DNA]</scope>
    <source>
        <strain evidence="2">93-210</strain>
    </source>
</reference>
<dbReference type="AlphaFoldDB" id="A0A2S4W1I5"/>
<dbReference type="EMBL" id="PKSL01000011">
    <property type="protein sequence ID" value="POW15611.1"/>
    <property type="molecule type" value="Genomic_DNA"/>
</dbReference>